<comment type="caution">
    <text evidence="1">The sequence shown here is derived from an EMBL/GenBank/DDBJ whole genome shotgun (WGS) entry which is preliminary data.</text>
</comment>
<dbReference type="Gene3D" id="3.40.30.10">
    <property type="entry name" value="Glutaredoxin"/>
    <property type="match status" value="1"/>
</dbReference>
<dbReference type="Pfam" id="PF05988">
    <property type="entry name" value="DUF899"/>
    <property type="match status" value="1"/>
</dbReference>
<dbReference type="EMBL" id="JBGMEK010000062">
    <property type="protein sequence ID" value="MFA0812938.1"/>
    <property type="molecule type" value="Genomic_DNA"/>
</dbReference>
<evidence type="ECO:0000313" key="1">
    <source>
        <dbReference type="EMBL" id="MFA0812938.1"/>
    </source>
</evidence>
<reference evidence="1 2" key="1">
    <citation type="submission" date="2024-08" db="EMBL/GenBank/DDBJ databases">
        <authorList>
            <person name="Ishaq N."/>
        </authorList>
    </citation>
    <scope>NUCLEOTIDE SEQUENCE [LARGE SCALE GENOMIC DNA]</scope>
    <source>
        <strain evidence="1 2">DSM 18651</strain>
    </source>
</reference>
<evidence type="ECO:0000313" key="2">
    <source>
        <dbReference type="Proteomes" id="UP001569428"/>
    </source>
</evidence>
<dbReference type="InterPro" id="IPR036249">
    <property type="entry name" value="Thioredoxin-like_sf"/>
</dbReference>
<dbReference type="InterPro" id="IPR010296">
    <property type="entry name" value="DUF899_thioredox"/>
</dbReference>
<organism evidence="1 2">
    <name type="scientific">Microbulbifer epialgicus</name>
    <dbReference type="NCBI Taxonomy" id="393907"/>
    <lineage>
        <taxon>Bacteria</taxon>
        <taxon>Pseudomonadati</taxon>
        <taxon>Pseudomonadota</taxon>
        <taxon>Gammaproteobacteria</taxon>
        <taxon>Cellvibrionales</taxon>
        <taxon>Microbulbiferaceae</taxon>
        <taxon>Microbulbifer</taxon>
    </lineage>
</organism>
<proteinExistence type="predicted"/>
<dbReference type="Proteomes" id="UP001569428">
    <property type="component" value="Unassembled WGS sequence"/>
</dbReference>
<protein>
    <submittedName>
        <fullName evidence="1">DUF899 domain-containing protein</fullName>
    </submittedName>
</protein>
<accession>A0ABV4P4T5</accession>
<dbReference type="SUPFAM" id="SSF52833">
    <property type="entry name" value="Thioredoxin-like"/>
    <property type="match status" value="1"/>
</dbReference>
<sequence>MNTIVSQSEWQEALLVFRNSEKEQMRRQDALNAARRRLPWAKIDKRYQFTGADGKAELLDLFQGRKQLIVYNFMFGPDTKSPCDGCSMIVDNMGHLSHLHARDTSLVLVSLSPYERLPAVSERMGWQVPWYSSFGSDFNQDFGATTENGEMFGVSVFIRDEQSIYLTYHTTKRGVEYLGSIFTYLDLTPMGRQEIWEDSPEWVPQSPPYHWWRMHDEY</sequence>
<gene>
    <name evidence="1" type="ORF">ACCI49_18680</name>
</gene>
<keyword evidence="2" id="KW-1185">Reference proteome</keyword>
<name>A0ABV4P4T5_9GAMM</name>
<dbReference type="RefSeq" id="WP_371840672.1">
    <property type="nucleotide sequence ID" value="NZ_JBGMEK010000062.1"/>
</dbReference>